<feature type="domain" description="PPIase FKBP-type" evidence="11">
    <location>
        <begin position="6"/>
        <end position="84"/>
    </location>
</feature>
<evidence type="ECO:0000256" key="1">
    <source>
        <dbReference type="ARBA" id="ARBA00000971"/>
    </source>
</evidence>
<evidence type="ECO:0000313" key="13">
    <source>
        <dbReference type="Proteomes" id="UP000184474"/>
    </source>
</evidence>
<dbReference type="STRING" id="156994.SAMN04488028_105252"/>
<accession>A0A1M6T253</accession>
<keyword evidence="13" id="KW-1185">Reference proteome</keyword>
<evidence type="ECO:0000313" key="12">
    <source>
        <dbReference type="EMBL" id="SHK50986.1"/>
    </source>
</evidence>
<dbReference type="AlphaFoldDB" id="A0A1M6T253"/>
<keyword evidence="6" id="KW-0143">Chaperone</keyword>
<keyword evidence="7 9" id="KW-0413">Isomerase</keyword>
<proteinExistence type="inferred from homology"/>
<dbReference type="GO" id="GO:0005737">
    <property type="term" value="C:cytoplasm"/>
    <property type="evidence" value="ECO:0007669"/>
    <property type="project" value="UniProtKB-SubCell"/>
</dbReference>
<comment type="similarity">
    <text evidence="3 10">Belongs to the FKBP-type PPIase family.</text>
</comment>
<dbReference type="PANTHER" id="PTHR47861">
    <property type="entry name" value="FKBP-TYPE PEPTIDYL-PROLYL CIS-TRANS ISOMERASE SLYD"/>
    <property type="match status" value="1"/>
</dbReference>
<dbReference type="EMBL" id="FRAA01000005">
    <property type="protein sequence ID" value="SHK50986.1"/>
    <property type="molecule type" value="Genomic_DNA"/>
</dbReference>
<dbReference type="GO" id="GO:0003755">
    <property type="term" value="F:peptidyl-prolyl cis-trans isomerase activity"/>
    <property type="evidence" value="ECO:0007669"/>
    <property type="project" value="UniProtKB-UniRule"/>
</dbReference>
<dbReference type="Gene3D" id="3.10.50.40">
    <property type="match status" value="1"/>
</dbReference>
<dbReference type="Pfam" id="PF00254">
    <property type="entry name" value="FKBP_C"/>
    <property type="match status" value="1"/>
</dbReference>
<dbReference type="GO" id="GO:0042026">
    <property type="term" value="P:protein refolding"/>
    <property type="evidence" value="ECO:0007669"/>
    <property type="project" value="UniProtKB-ARBA"/>
</dbReference>
<evidence type="ECO:0000256" key="8">
    <source>
        <dbReference type="ARBA" id="ARBA00037071"/>
    </source>
</evidence>
<comment type="function">
    <text evidence="8">Also involved in hydrogenase metallocenter assembly, probably by participating in the nickel insertion step. This function in hydrogenase biosynthesis requires chaperone activity and the presence of the metal-binding domain, but not PPIase activity.</text>
</comment>
<dbReference type="EC" id="5.2.1.8" evidence="10"/>
<keyword evidence="4" id="KW-0963">Cytoplasm</keyword>
<name>A0A1M6T253_REIAG</name>
<organism evidence="12 13">
    <name type="scientific">Reichenbachiella agariperforans</name>
    <dbReference type="NCBI Taxonomy" id="156994"/>
    <lineage>
        <taxon>Bacteria</taxon>
        <taxon>Pseudomonadati</taxon>
        <taxon>Bacteroidota</taxon>
        <taxon>Cytophagia</taxon>
        <taxon>Cytophagales</taxon>
        <taxon>Reichenbachiellaceae</taxon>
        <taxon>Reichenbachiella</taxon>
    </lineage>
</organism>
<comment type="subcellular location">
    <subcellularLocation>
        <location evidence="2">Cytoplasm</location>
    </subcellularLocation>
</comment>
<evidence type="ECO:0000256" key="5">
    <source>
        <dbReference type="ARBA" id="ARBA00023110"/>
    </source>
</evidence>
<comment type="catalytic activity">
    <reaction evidence="1 9 10">
        <text>[protein]-peptidylproline (omega=180) = [protein]-peptidylproline (omega=0)</text>
        <dbReference type="Rhea" id="RHEA:16237"/>
        <dbReference type="Rhea" id="RHEA-COMP:10747"/>
        <dbReference type="Rhea" id="RHEA-COMP:10748"/>
        <dbReference type="ChEBI" id="CHEBI:83833"/>
        <dbReference type="ChEBI" id="CHEBI:83834"/>
        <dbReference type="EC" id="5.2.1.8"/>
    </reaction>
</comment>
<dbReference type="InterPro" id="IPR046357">
    <property type="entry name" value="PPIase_dom_sf"/>
</dbReference>
<evidence type="ECO:0000256" key="2">
    <source>
        <dbReference type="ARBA" id="ARBA00004496"/>
    </source>
</evidence>
<dbReference type="SUPFAM" id="SSF54534">
    <property type="entry name" value="FKBP-like"/>
    <property type="match status" value="1"/>
</dbReference>
<sequence length="168" mass="18555">MKISKNSVVSITYHLRESNKEGETIQEVDNKEPFVFLFGANQVLPQFEENLIDKEVGATFEFGIKSEEGYGEPNPDAIVDLPINIFQGEDGKIADAVQVGTFLPMNDQEGNPMQGLVLEIGEESVKMDFNHPMAGVDLYFAGEVIEVREATAEELDHGHVHGEGGHQH</sequence>
<keyword evidence="5 9" id="KW-0697">Rotamase</keyword>
<gene>
    <name evidence="12" type="ORF">SAMN04488028_105252</name>
</gene>
<protein>
    <recommendedName>
        <fullName evidence="10">Peptidyl-prolyl cis-trans isomerase</fullName>
        <ecNumber evidence="10">5.2.1.8</ecNumber>
    </recommendedName>
</protein>
<evidence type="ECO:0000256" key="10">
    <source>
        <dbReference type="RuleBase" id="RU003915"/>
    </source>
</evidence>
<dbReference type="Proteomes" id="UP000184474">
    <property type="component" value="Unassembled WGS sequence"/>
</dbReference>
<evidence type="ECO:0000256" key="6">
    <source>
        <dbReference type="ARBA" id="ARBA00023186"/>
    </source>
</evidence>
<dbReference type="PANTHER" id="PTHR47861:SF3">
    <property type="entry name" value="FKBP-TYPE PEPTIDYL-PROLYL CIS-TRANS ISOMERASE SLYD"/>
    <property type="match status" value="1"/>
</dbReference>
<evidence type="ECO:0000256" key="3">
    <source>
        <dbReference type="ARBA" id="ARBA00006577"/>
    </source>
</evidence>
<evidence type="ECO:0000256" key="7">
    <source>
        <dbReference type="ARBA" id="ARBA00023235"/>
    </source>
</evidence>
<evidence type="ECO:0000259" key="11">
    <source>
        <dbReference type="PROSITE" id="PS50059"/>
    </source>
</evidence>
<dbReference type="RefSeq" id="WP_073123469.1">
    <property type="nucleotide sequence ID" value="NZ_FRAA01000005.1"/>
</dbReference>
<evidence type="ECO:0000256" key="4">
    <source>
        <dbReference type="ARBA" id="ARBA00022490"/>
    </source>
</evidence>
<dbReference type="InterPro" id="IPR001179">
    <property type="entry name" value="PPIase_FKBP_dom"/>
</dbReference>
<reference evidence="13" key="1">
    <citation type="submission" date="2016-11" db="EMBL/GenBank/DDBJ databases">
        <authorList>
            <person name="Varghese N."/>
            <person name="Submissions S."/>
        </authorList>
    </citation>
    <scope>NUCLEOTIDE SEQUENCE [LARGE SCALE GENOMIC DNA]</scope>
    <source>
        <strain evidence="13">DSM 26134</strain>
    </source>
</reference>
<dbReference type="PROSITE" id="PS50059">
    <property type="entry name" value="FKBP_PPIASE"/>
    <property type="match status" value="1"/>
</dbReference>
<evidence type="ECO:0000256" key="9">
    <source>
        <dbReference type="PROSITE-ProRule" id="PRU00277"/>
    </source>
</evidence>